<dbReference type="EMBL" id="JBHFFA010000004">
    <property type="protein sequence ID" value="KAL2629459.1"/>
    <property type="molecule type" value="Genomic_DNA"/>
</dbReference>
<evidence type="ECO:0000313" key="4">
    <source>
        <dbReference type="Proteomes" id="UP001605036"/>
    </source>
</evidence>
<dbReference type="AlphaFoldDB" id="A0ABD1YGC7"/>
<proteinExistence type="predicted"/>
<dbReference type="InterPro" id="IPR005380">
    <property type="entry name" value="XS_domain"/>
</dbReference>
<organism evidence="3 4">
    <name type="scientific">Riccia fluitans</name>
    <dbReference type="NCBI Taxonomy" id="41844"/>
    <lineage>
        <taxon>Eukaryota</taxon>
        <taxon>Viridiplantae</taxon>
        <taxon>Streptophyta</taxon>
        <taxon>Embryophyta</taxon>
        <taxon>Marchantiophyta</taxon>
        <taxon>Marchantiopsida</taxon>
        <taxon>Marchantiidae</taxon>
        <taxon>Marchantiales</taxon>
        <taxon>Ricciaceae</taxon>
        <taxon>Riccia</taxon>
    </lineage>
</organism>
<reference evidence="3 4" key="1">
    <citation type="submission" date="2024-09" db="EMBL/GenBank/DDBJ databases">
        <title>Chromosome-scale assembly of Riccia fluitans.</title>
        <authorList>
            <person name="Paukszto L."/>
            <person name="Sawicki J."/>
            <person name="Karawczyk K."/>
            <person name="Piernik-Szablinska J."/>
            <person name="Szczecinska M."/>
            <person name="Mazdziarz M."/>
        </authorList>
    </citation>
    <scope>NUCLEOTIDE SEQUENCE [LARGE SCALE GENOMIC DNA]</scope>
    <source>
        <strain evidence="3">Rf_01</strain>
        <tissue evidence="3">Aerial parts of the thallus</tissue>
    </source>
</reference>
<keyword evidence="4" id="KW-1185">Reference proteome</keyword>
<feature type="region of interest" description="Disordered" evidence="1">
    <location>
        <begin position="192"/>
        <end position="223"/>
    </location>
</feature>
<name>A0ABD1YGC7_9MARC</name>
<feature type="domain" description="XS" evidence="2">
    <location>
        <begin position="534"/>
        <end position="667"/>
    </location>
</feature>
<comment type="caution">
    <text evidence="3">The sequence shown here is derived from an EMBL/GenBank/DDBJ whole genome shotgun (WGS) entry which is preliminary data.</text>
</comment>
<evidence type="ECO:0000256" key="1">
    <source>
        <dbReference type="SAM" id="MobiDB-lite"/>
    </source>
</evidence>
<dbReference type="Pfam" id="PF03468">
    <property type="entry name" value="XS"/>
    <property type="match status" value="1"/>
</dbReference>
<accession>A0ABD1YGC7</accession>
<dbReference type="Gene3D" id="3.30.70.2890">
    <property type="entry name" value="XS domain"/>
    <property type="match status" value="1"/>
</dbReference>
<evidence type="ECO:0000313" key="3">
    <source>
        <dbReference type="EMBL" id="KAL2629459.1"/>
    </source>
</evidence>
<feature type="region of interest" description="Disordered" evidence="1">
    <location>
        <begin position="362"/>
        <end position="393"/>
    </location>
</feature>
<sequence>MASEEEEKAAIKKLVISVLAYYGLQVFHVFDGRDFKSCFKLIEKEEVDKETALKDFTEVVDASGFGIFEKFVEEFCHPDLLATSATVKPAQFQSQFVPDPIRNLLALEMAALGNLNLIGVYPRIWAAFSTFTTDDFGHYVSYYSKPKAGEVDAQMNVQHPEALKANVAKMEAGVLVQFMTANYPAEIEAASRPYSPTRNNSPFSGQAGSDRVSSPRWQEESGYREGKRLKLEAAGEQLYEERQPGLWRQNLAKEWPHIFYEIEQNEVTESREEELEEEPSSAHLLDDLPVMIEVDTHDLNNVKDKPFEKKRKRSRGTDEKVSGETILYDSSLMSIGGEEDQRDHNEISQANLIRCAGLEEEDVKSEAGSNQTSLNMDLEDTGRKRNKSSWPIPLYGDQTRAKSSLTNVEPQEEEEDTCTHKPHGKDFYTCPICKKKEEIAFSKYSRLFKDDPTWKQKFLDEENLTCDICSSKGKINTFSDIWFLLSHGWRGFDLRGPEHRGYAKAIENFIQLCEPGNTRSCHSSVGITSPVKSKRVWPPVVVLENTFRATDQCLHLKNLENEVSTRLKEVVNIDVHVLHKIMVRGTFEGTILVELPPTRRGLHDANRLHHHFLHTGRSFEDWVRVRDERLSLKQNAAGVEETFDLVKIGKEGKIKSRIYFGYLATAKMMTRLDTFRHLVKWRFRDPKFVDSD</sequence>
<dbReference type="InterPro" id="IPR038588">
    <property type="entry name" value="XS_domain_sf"/>
</dbReference>
<gene>
    <name evidence="3" type="ORF">R1flu_014145</name>
</gene>
<feature type="compositionally biased region" description="Polar residues" evidence="1">
    <location>
        <begin position="194"/>
        <end position="216"/>
    </location>
</feature>
<dbReference type="Proteomes" id="UP001605036">
    <property type="component" value="Unassembled WGS sequence"/>
</dbReference>
<evidence type="ECO:0000259" key="2">
    <source>
        <dbReference type="Pfam" id="PF03468"/>
    </source>
</evidence>
<protein>
    <recommendedName>
        <fullName evidence="2">XS domain-containing protein</fullName>
    </recommendedName>
</protein>